<gene>
    <name evidence="1" type="ORF">DFH94DRAFT_168602</name>
</gene>
<dbReference type="EMBL" id="WHVB01000002">
    <property type="protein sequence ID" value="KAF8486104.1"/>
    <property type="molecule type" value="Genomic_DNA"/>
</dbReference>
<keyword evidence="2" id="KW-1185">Reference proteome</keyword>
<sequence length="116" mass="13514">MPWSNAIIKLDKFDHRKVSGHSPSQVSHGFYGFHACLHRHEAEHPLEHPSALSRRYSVYEYHRYDGRLTPSRILPHPDIINNTAPQERWNYDVMTRKGEAKLNQLVGEIKVMTTVL</sequence>
<name>A0A9P5N473_9AGAM</name>
<comment type="caution">
    <text evidence="1">The sequence shown here is derived from an EMBL/GenBank/DDBJ whole genome shotgun (WGS) entry which is preliminary data.</text>
</comment>
<reference evidence="1" key="2">
    <citation type="journal article" date="2020" name="Nat. Commun.">
        <title>Large-scale genome sequencing of mycorrhizal fungi provides insights into the early evolution of symbiotic traits.</title>
        <authorList>
            <person name="Miyauchi S."/>
            <person name="Kiss E."/>
            <person name="Kuo A."/>
            <person name="Drula E."/>
            <person name="Kohler A."/>
            <person name="Sanchez-Garcia M."/>
            <person name="Morin E."/>
            <person name="Andreopoulos B."/>
            <person name="Barry K.W."/>
            <person name="Bonito G."/>
            <person name="Buee M."/>
            <person name="Carver A."/>
            <person name="Chen C."/>
            <person name="Cichocki N."/>
            <person name="Clum A."/>
            <person name="Culley D."/>
            <person name="Crous P.W."/>
            <person name="Fauchery L."/>
            <person name="Girlanda M."/>
            <person name="Hayes R.D."/>
            <person name="Keri Z."/>
            <person name="LaButti K."/>
            <person name="Lipzen A."/>
            <person name="Lombard V."/>
            <person name="Magnuson J."/>
            <person name="Maillard F."/>
            <person name="Murat C."/>
            <person name="Nolan M."/>
            <person name="Ohm R.A."/>
            <person name="Pangilinan J."/>
            <person name="Pereira M.F."/>
            <person name="Perotto S."/>
            <person name="Peter M."/>
            <person name="Pfister S."/>
            <person name="Riley R."/>
            <person name="Sitrit Y."/>
            <person name="Stielow J.B."/>
            <person name="Szollosi G."/>
            <person name="Zifcakova L."/>
            <person name="Stursova M."/>
            <person name="Spatafora J.W."/>
            <person name="Tedersoo L."/>
            <person name="Vaario L.M."/>
            <person name="Yamada A."/>
            <person name="Yan M."/>
            <person name="Wang P."/>
            <person name="Xu J."/>
            <person name="Bruns T."/>
            <person name="Baldrian P."/>
            <person name="Vilgalys R."/>
            <person name="Dunand C."/>
            <person name="Henrissat B."/>
            <person name="Grigoriev I.V."/>
            <person name="Hibbett D."/>
            <person name="Nagy L.G."/>
            <person name="Martin F.M."/>
        </authorList>
    </citation>
    <scope>NUCLEOTIDE SEQUENCE</scope>
    <source>
        <strain evidence="1">Prilba</strain>
    </source>
</reference>
<accession>A0A9P5N473</accession>
<evidence type="ECO:0000313" key="1">
    <source>
        <dbReference type="EMBL" id="KAF8486104.1"/>
    </source>
</evidence>
<proteinExistence type="predicted"/>
<dbReference type="AlphaFoldDB" id="A0A9P5N473"/>
<protein>
    <submittedName>
        <fullName evidence="1">Uncharacterized protein</fullName>
    </submittedName>
</protein>
<organism evidence="1 2">
    <name type="scientific">Russula ochroleuca</name>
    <dbReference type="NCBI Taxonomy" id="152965"/>
    <lineage>
        <taxon>Eukaryota</taxon>
        <taxon>Fungi</taxon>
        <taxon>Dikarya</taxon>
        <taxon>Basidiomycota</taxon>
        <taxon>Agaricomycotina</taxon>
        <taxon>Agaricomycetes</taxon>
        <taxon>Russulales</taxon>
        <taxon>Russulaceae</taxon>
        <taxon>Russula</taxon>
    </lineage>
</organism>
<reference evidence="1" key="1">
    <citation type="submission" date="2019-10" db="EMBL/GenBank/DDBJ databases">
        <authorList>
            <consortium name="DOE Joint Genome Institute"/>
            <person name="Kuo A."/>
            <person name="Miyauchi S."/>
            <person name="Kiss E."/>
            <person name="Drula E."/>
            <person name="Kohler A."/>
            <person name="Sanchez-Garcia M."/>
            <person name="Andreopoulos B."/>
            <person name="Barry K.W."/>
            <person name="Bonito G."/>
            <person name="Buee M."/>
            <person name="Carver A."/>
            <person name="Chen C."/>
            <person name="Cichocki N."/>
            <person name="Clum A."/>
            <person name="Culley D."/>
            <person name="Crous P.W."/>
            <person name="Fauchery L."/>
            <person name="Girlanda M."/>
            <person name="Hayes R."/>
            <person name="Keri Z."/>
            <person name="LaButti K."/>
            <person name="Lipzen A."/>
            <person name="Lombard V."/>
            <person name="Magnuson J."/>
            <person name="Maillard F."/>
            <person name="Morin E."/>
            <person name="Murat C."/>
            <person name="Nolan M."/>
            <person name="Ohm R."/>
            <person name="Pangilinan J."/>
            <person name="Pereira M."/>
            <person name="Perotto S."/>
            <person name="Peter M."/>
            <person name="Riley R."/>
            <person name="Sitrit Y."/>
            <person name="Stielow B."/>
            <person name="Szollosi G."/>
            <person name="Zifcakova L."/>
            <person name="Stursova M."/>
            <person name="Spatafora J.W."/>
            <person name="Tedersoo L."/>
            <person name="Vaario L.-M."/>
            <person name="Yamada A."/>
            <person name="Yan M."/>
            <person name="Wang P."/>
            <person name="Xu J."/>
            <person name="Bruns T."/>
            <person name="Baldrian P."/>
            <person name="Vilgalys R."/>
            <person name="Henrissat B."/>
            <person name="Grigoriev I.V."/>
            <person name="Hibbett D."/>
            <person name="Nagy L.G."/>
            <person name="Martin F.M."/>
        </authorList>
    </citation>
    <scope>NUCLEOTIDE SEQUENCE</scope>
    <source>
        <strain evidence="1">Prilba</strain>
    </source>
</reference>
<dbReference type="Proteomes" id="UP000759537">
    <property type="component" value="Unassembled WGS sequence"/>
</dbReference>
<evidence type="ECO:0000313" key="2">
    <source>
        <dbReference type="Proteomes" id="UP000759537"/>
    </source>
</evidence>
<dbReference type="OrthoDB" id="5362978at2759"/>